<organism evidence="2 3">
    <name type="scientific">Mycolicibacterium arenosum</name>
    <dbReference type="NCBI Taxonomy" id="2952157"/>
    <lineage>
        <taxon>Bacteria</taxon>
        <taxon>Bacillati</taxon>
        <taxon>Actinomycetota</taxon>
        <taxon>Actinomycetes</taxon>
        <taxon>Mycobacteriales</taxon>
        <taxon>Mycobacteriaceae</taxon>
        <taxon>Mycolicibacterium</taxon>
    </lineage>
</organism>
<evidence type="ECO:0000313" key="2">
    <source>
        <dbReference type="EMBL" id="MCP9273015.1"/>
    </source>
</evidence>
<evidence type="ECO:0000256" key="1">
    <source>
        <dbReference type="SAM" id="SignalP"/>
    </source>
</evidence>
<comment type="caution">
    <text evidence="2">The sequence shown here is derived from an EMBL/GenBank/DDBJ whole genome shotgun (WGS) entry which is preliminary data.</text>
</comment>
<gene>
    <name evidence="2" type="ORF">NM203_12565</name>
</gene>
<dbReference type="Proteomes" id="UP001651690">
    <property type="component" value="Unassembled WGS sequence"/>
</dbReference>
<reference evidence="2 3" key="1">
    <citation type="submission" date="2022-06" db="EMBL/GenBank/DDBJ databases">
        <title>Mycolicibacterium sp. CAU 1645 isolated from seawater.</title>
        <authorList>
            <person name="Kim W."/>
        </authorList>
    </citation>
    <scope>NUCLEOTIDE SEQUENCE [LARGE SCALE GENOMIC DNA]</scope>
    <source>
        <strain evidence="2 3">CAU 1645</strain>
    </source>
</reference>
<keyword evidence="1" id="KW-0732">Signal</keyword>
<dbReference type="EMBL" id="JANDBD010000004">
    <property type="protein sequence ID" value="MCP9273015.1"/>
    <property type="molecule type" value="Genomic_DNA"/>
</dbReference>
<sequence length="172" mass="18091">MVSSAVIVSATALAVSAIAVASAPQAVADNSDYALNGTYSVVSNGEWAKMNERYQDKPSVFSEWTISTTCSTPITCAGTVTSSLGWTEDIYTTTGKNWYVRHAVPNWIPCPDGTTAPGLQVFRFHPETSSNPDGSATPGVLVGEDVTTGESGNCGRNTSLVLNLPVKLTRIS</sequence>
<name>A0ABT1M344_9MYCO</name>
<feature type="signal peptide" evidence="1">
    <location>
        <begin position="1"/>
        <end position="28"/>
    </location>
</feature>
<proteinExistence type="predicted"/>
<evidence type="ECO:0000313" key="3">
    <source>
        <dbReference type="Proteomes" id="UP001651690"/>
    </source>
</evidence>
<dbReference type="RefSeq" id="WP_255060258.1">
    <property type="nucleotide sequence ID" value="NZ_JANDBD010000004.1"/>
</dbReference>
<keyword evidence="3" id="KW-1185">Reference proteome</keyword>
<feature type="chain" id="PRO_5047372437" description="Secreted protein" evidence="1">
    <location>
        <begin position="29"/>
        <end position="172"/>
    </location>
</feature>
<accession>A0ABT1M344</accession>
<protein>
    <recommendedName>
        <fullName evidence="4">Secreted protein</fullName>
    </recommendedName>
</protein>
<evidence type="ECO:0008006" key="4">
    <source>
        <dbReference type="Google" id="ProtNLM"/>
    </source>
</evidence>